<dbReference type="Proteomes" id="UP000448867">
    <property type="component" value="Unassembled WGS sequence"/>
</dbReference>
<dbReference type="PRINTS" id="PR00069">
    <property type="entry name" value="ALDKETRDTASE"/>
</dbReference>
<dbReference type="InterPro" id="IPR020471">
    <property type="entry name" value="AKR"/>
</dbReference>
<dbReference type="PANTHER" id="PTHR43312">
    <property type="entry name" value="D-THREO-ALDOSE 1-DEHYDROGENASE"/>
    <property type="match status" value="1"/>
</dbReference>
<evidence type="ECO:0000313" key="2">
    <source>
        <dbReference type="EMBL" id="MRX74316.1"/>
    </source>
</evidence>
<dbReference type="OrthoDB" id="9773828at2"/>
<evidence type="ECO:0000259" key="1">
    <source>
        <dbReference type="Pfam" id="PF00248"/>
    </source>
</evidence>
<accession>A0A7X2M082</accession>
<proteinExistence type="predicted"/>
<dbReference type="AlphaFoldDB" id="A0A7X2M082"/>
<gene>
    <name evidence="2" type="ORF">GJU40_19540</name>
</gene>
<name>A0A7X2M082_9BACI</name>
<protein>
    <submittedName>
        <fullName evidence="2">Aldo/keto reductase</fullName>
    </submittedName>
</protein>
<dbReference type="InterPro" id="IPR023210">
    <property type="entry name" value="NADP_OxRdtase_dom"/>
</dbReference>
<dbReference type="CDD" id="cd19086">
    <property type="entry name" value="AKR_AKR11C1"/>
    <property type="match status" value="1"/>
</dbReference>
<dbReference type="Pfam" id="PF00248">
    <property type="entry name" value="Aldo_ket_red"/>
    <property type="match status" value="1"/>
</dbReference>
<dbReference type="Gene3D" id="3.20.20.100">
    <property type="entry name" value="NADP-dependent oxidoreductase domain"/>
    <property type="match status" value="1"/>
</dbReference>
<dbReference type="GO" id="GO:0016491">
    <property type="term" value="F:oxidoreductase activity"/>
    <property type="evidence" value="ECO:0007669"/>
    <property type="project" value="InterPro"/>
</dbReference>
<dbReference type="InterPro" id="IPR053135">
    <property type="entry name" value="AKR2_Oxidoreductase"/>
</dbReference>
<dbReference type="RefSeq" id="WP_154309766.1">
    <property type="nucleotide sequence ID" value="NZ_WKKI01000077.1"/>
</dbReference>
<dbReference type="EMBL" id="WKKI01000077">
    <property type="protein sequence ID" value="MRX74316.1"/>
    <property type="molecule type" value="Genomic_DNA"/>
</dbReference>
<dbReference type="SUPFAM" id="SSF51430">
    <property type="entry name" value="NAD(P)-linked oxidoreductase"/>
    <property type="match status" value="1"/>
</dbReference>
<sequence length="304" mass="33749">MKKKQLGSSDLFVSRIGLGCMSLGTDYTHAKRLIDTAIENGINYLDTADLYDNGVNEEIIGKAVKNRRSDLILATKAGNRRISGKDGWTWDPSKAHIKEAVKGSLKRLQTDYIDLYQLHGGTIEDNIDETIEAFEELKTEGLIRHYGISSIRPNVIREYLQKSSIVSIMMQYSLLDRRPEELFPLIEQHGVSVIARGPMAKGLLSGRPLNTAGTERENGYLSYSFEELQKALPEIKEAGKPHSAAEAAIQYCLHSDAVAAAIPGASKEEQIMENASAAAASALRTEQIERLREAAKPTYYEQHR</sequence>
<reference evidence="2 3" key="1">
    <citation type="submission" date="2019-11" db="EMBL/GenBank/DDBJ databases">
        <title>Bacillus lacus genome.</title>
        <authorList>
            <person name="Allen C.J."/>
            <person name="Newman J.D."/>
        </authorList>
    </citation>
    <scope>NUCLEOTIDE SEQUENCE [LARGE SCALE GENOMIC DNA]</scope>
    <source>
        <strain evidence="2 3">KCTC 33946</strain>
    </source>
</reference>
<keyword evidence="3" id="KW-1185">Reference proteome</keyword>
<dbReference type="InterPro" id="IPR036812">
    <property type="entry name" value="NAD(P)_OxRdtase_dom_sf"/>
</dbReference>
<dbReference type="PANTHER" id="PTHR43312:SF1">
    <property type="entry name" value="NADP-DEPENDENT OXIDOREDUCTASE DOMAIN-CONTAINING PROTEIN"/>
    <property type="match status" value="1"/>
</dbReference>
<comment type="caution">
    <text evidence="2">The sequence shown here is derived from an EMBL/GenBank/DDBJ whole genome shotgun (WGS) entry which is preliminary data.</text>
</comment>
<organism evidence="2 3">
    <name type="scientific">Metabacillus lacus</name>
    <dbReference type="NCBI Taxonomy" id="1983721"/>
    <lineage>
        <taxon>Bacteria</taxon>
        <taxon>Bacillati</taxon>
        <taxon>Bacillota</taxon>
        <taxon>Bacilli</taxon>
        <taxon>Bacillales</taxon>
        <taxon>Bacillaceae</taxon>
        <taxon>Metabacillus</taxon>
    </lineage>
</organism>
<evidence type="ECO:0000313" key="3">
    <source>
        <dbReference type="Proteomes" id="UP000448867"/>
    </source>
</evidence>
<feature type="domain" description="NADP-dependent oxidoreductase" evidence="1">
    <location>
        <begin position="15"/>
        <end position="295"/>
    </location>
</feature>